<comment type="similarity">
    <text evidence="1">Belongs to the Gfa family.</text>
</comment>
<dbReference type="PROSITE" id="PS51891">
    <property type="entry name" value="CENP_V_GFA"/>
    <property type="match status" value="1"/>
</dbReference>
<keyword evidence="7" id="KW-1185">Reference proteome</keyword>
<dbReference type="GO" id="GO:0016846">
    <property type="term" value="F:carbon-sulfur lyase activity"/>
    <property type="evidence" value="ECO:0007669"/>
    <property type="project" value="InterPro"/>
</dbReference>
<protein>
    <submittedName>
        <fullName evidence="6">GFA family protein</fullName>
    </submittedName>
</protein>
<comment type="caution">
    <text evidence="6">The sequence shown here is derived from an EMBL/GenBank/DDBJ whole genome shotgun (WGS) entry which is preliminary data.</text>
</comment>
<dbReference type="EMBL" id="SMLM01000001">
    <property type="protein sequence ID" value="TFZ06140.1"/>
    <property type="molecule type" value="Genomic_DNA"/>
</dbReference>
<sequence length="143" mass="15787">MLRGSCLCQGVAFEIDGKVIDLLYCHCAMCRKAHGSAFRARGKVRASEFRWTRGEELVRYFESSPGTHRGFCSVCGSNLVSRFDQNPRVLGLALGVLDDDPLNRPICHVYVASKAPWHEITDELPQFDELPPGPVGPRNPSGA</sequence>
<keyword evidence="3" id="KW-0862">Zinc</keyword>
<reference evidence="6 7" key="1">
    <citation type="submission" date="2019-03" db="EMBL/GenBank/DDBJ databases">
        <title>Ramlibacter henchirensis DSM 14656, whole genome shotgun sequence.</title>
        <authorList>
            <person name="Zhang X."/>
            <person name="Feng G."/>
            <person name="Zhu H."/>
        </authorList>
    </citation>
    <scope>NUCLEOTIDE SEQUENCE [LARGE SCALE GENOMIC DNA]</scope>
    <source>
        <strain evidence="6 7">DSM 14656</strain>
    </source>
</reference>
<dbReference type="Pfam" id="PF04828">
    <property type="entry name" value="GFA"/>
    <property type="match status" value="1"/>
</dbReference>
<dbReference type="SUPFAM" id="SSF51316">
    <property type="entry name" value="Mss4-like"/>
    <property type="match status" value="1"/>
</dbReference>
<dbReference type="AlphaFoldDB" id="A0A4Z0C6N8"/>
<evidence type="ECO:0000256" key="4">
    <source>
        <dbReference type="ARBA" id="ARBA00023239"/>
    </source>
</evidence>
<organism evidence="6 7">
    <name type="scientific">Ramlibacter henchirensis</name>
    <dbReference type="NCBI Taxonomy" id="204072"/>
    <lineage>
        <taxon>Bacteria</taxon>
        <taxon>Pseudomonadati</taxon>
        <taxon>Pseudomonadota</taxon>
        <taxon>Betaproteobacteria</taxon>
        <taxon>Burkholderiales</taxon>
        <taxon>Comamonadaceae</taxon>
        <taxon>Ramlibacter</taxon>
    </lineage>
</organism>
<evidence type="ECO:0000256" key="3">
    <source>
        <dbReference type="ARBA" id="ARBA00022833"/>
    </source>
</evidence>
<keyword evidence="4" id="KW-0456">Lyase</keyword>
<dbReference type="InterPro" id="IPR011057">
    <property type="entry name" value="Mss4-like_sf"/>
</dbReference>
<evidence type="ECO:0000259" key="5">
    <source>
        <dbReference type="PROSITE" id="PS51891"/>
    </source>
</evidence>
<dbReference type="PANTHER" id="PTHR33337:SF40">
    <property type="entry name" value="CENP-V_GFA DOMAIN-CONTAINING PROTEIN-RELATED"/>
    <property type="match status" value="1"/>
</dbReference>
<evidence type="ECO:0000313" key="7">
    <source>
        <dbReference type="Proteomes" id="UP000298180"/>
    </source>
</evidence>
<feature type="domain" description="CENP-V/GFA" evidence="5">
    <location>
        <begin position="2"/>
        <end position="118"/>
    </location>
</feature>
<keyword evidence="2" id="KW-0479">Metal-binding</keyword>
<dbReference type="PANTHER" id="PTHR33337">
    <property type="entry name" value="GFA DOMAIN-CONTAINING PROTEIN"/>
    <property type="match status" value="1"/>
</dbReference>
<proteinExistence type="inferred from homology"/>
<dbReference type="Gene3D" id="3.90.1590.10">
    <property type="entry name" value="glutathione-dependent formaldehyde- activating enzyme (gfa)"/>
    <property type="match status" value="1"/>
</dbReference>
<dbReference type="Proteomes" id="UP000298180">
    <property type="component" value="Unassembled WGS sequence"/>
</dbReference>
<dbReference type="RefSeq" id="WP_135262226.1">
    <property type="nucleotide sequence ID" value="NZ_SMLM01000001.1"/>
</dbReference>
<evidence type="ECO:0000313" key="6">
    <source>
        <dbReference type="EMBL" id="TFZ06140.1"/>
    </source>
</evidence>
<gene>
    <name evidence="6" type="ORF">EZ313_05715</name>
</gene>
<evidence type="ECO:0000256" key="1">
    <source>
        <dbReference type="ARBA" id="ARBA00005495"/>
    </source>
</evidence>
<dbReference type="GO" id="GO:0046872">
    <property type="term" value="F:metal ion binding"/>
    <property type="evidence" value="ECO:0007669"/>
    <property type="project" value="UniProtKB-KW"/>
</dbReference>
<name>A0A4Z0C6N8_9BURK</name>
<dbReference type="InterPro" id="IPR006913">
    <property type="entry name" value="CENP-V/GFA"/>
</dbReference>
<evidence type="ECO:0000256" key="2">
    <source>
        <dbReference type="ARBA" id="ARBA00022723"/>
    </source>
</evidence>
<accession>A0A4Z0C6N8</accession>
<dbReference type="OrthoDB" id="327703at2"/>